<evidence type="ECO:0008006" key="8">
    <source>
        <dbReference type="Google" id="ProtNLM"/>
    </source>
</evidence>
<keyword evidence="7" id="KW-1185">Reference proteome</keyword>
<gene>
    <name evidence="6" type="ORF">EIP91_006339</name>
</gene>
<evidence type="ECO:0000256" key="4">
    <source>
        <dbReference type="ARBA" id="ARBA00023242"/>
    </source>
</evidence>
<proteinExistence type="inferred from homology"/>
<evidence type="ECO:0000256" key="3">
    <source>
        <dbReference type="ARBA" id="ARBA00022552"/>
    </source>
</evidence>
<dbReference type="GO" id="GO:0005634">
    <property type="term" value="C:nucleus"/>
    <property type="evidence" value="ECO:0007669"/>
    <property type="project" value="UniProtKB-SubCell"/>
</dbReference>
<accession>A0A4R0RGN6</accession>
<dbReference type="InterPro" id="IPR010301">
    <property type="entry name" value="RRP1"/>
</dbReference>
<dbReference type="EMBL" id="RWJN01000340">
    <property type="protein sequence ID" value="TCD62858.1"/>
    <property type="molecule type" value="Genomic_DNA"/>
</dbReference>
<organism evidence="6 7">
    <name type="scientific">Steccherinum ochraceum</name>
    <dbReference type="NCBI Taxonomy" id="92696"/>
    <lineage>
        <taxon>Eukaryota</taxon>
        <taxon>Fungi</taxon>
        <taxon>Dikarya</taxon>
        <taxon>Basidiomycota</taxon>
        <taxon>Agaricomycotina</taxon>
        <taxon>Agaricomycetes</taxon>
        <taxon>Polyporales</taxon>
        <taxon>Steccherinaceae</taxon>
        <taxon>Steccherinum</taxon>
    </lineage>
</organism>
<evidence type="ECO:0000313" key="7">
    <source>
        <dbReference type="Proteomes" id="UP000292702"/>
    </source>
</evidence>
<feature type="region of interest" description="Disordered" evidence="5">
    <location>
        <begin position="309"/>
        <end position="332"/>
    </location>
</feature>
<reference evidence="6 7" key="1">
    <citation type="submission" date="2018-11" db="EMBL/GenBank/DDBJ databases">
        <title>Genome assembly of Steccherinum ochraceum LE-BIN_3174, the white-rot fungus of the Steccherinaceae family (The Residual Polyporoid clade, Polyporales, Basidiomycota).</title>
        <authorList>
            <person name="Fedorova T.V."/>
            <person name="Glazunova O.A."/>
            <person name="Landesman E.O."/>
            <person name="Moiseenko K.V."/>
            <person name="Psurtseva N.V."/>
            <person name="Savinova O.S."/>
            <person name="Shakhova N.V."/>
            <person name="Tyazhelova T.V."/>
            <person name="Vasina D.V."/>
        </authorList>
    </citation>
    <scope>NUCLEOTIDE SEQUENCE [LARGE SCALE GENOMIC DNA]</scope>
    <source>
        <strain evidence="6 7">LE-BIN_3174</strain>
    </source>
</reference>
<dbReference type="GO" id="GO:0030688">
    <property type="term" value="C:preribosome, small subunit precursor"/>
    <property type="evidence" value="ECO:0007669"/>
    <property type="project" value="InterPro"/>
</dbReference>
<evidence type="ECO:0000256" key="2">
    <source>
        <dbReference type="ARBA" id="ARBA00006374"/>
    </source>
</evidence>
<comment type="similarity">
    <text evidence="2">Belongs to the RRP1 family.</text>
</comment>
<dbReference type="PANTHER" id="PTHR13026">
    <property type="entry name" value="NNP-1 PROTEIN NOVEL NUCLEAR PROTEIN 1 NOP52"/>
    <property type="match status" value="1"/>
</dbReference>
<keyword evidence="4" id="KW-0539">Nucleus</keyword>
<protein>
    <recommendedName>
        <fullName evidence="8">Ribosomal RNA-processing protein 1</fullName>
    </recommendedName>
</protein>
<comment type="subcellular location">
    <subcellularLocation>
        <location evidence="1">Nucleus</location>
    </subcellularLocation>
</comment>
<evidence type="ECO:0000256" key="5">
    <source>
        <dbReference type="SAM" id="MobiDB-lite"/>
    </source>
</evidence>
<dbReference type="Proteomes" id="UP000292702">
    <property type="component" value="Unassembled WGS sequence"/>
</dbReference>
<keyword evidence="3" id="KW-0698">rRNA processing</keyword>
<name>A0A4R0RGN6_9APHY</name>
<dbReference type="GO" id="GO:0006364">
    <property type="term" value="P:rRNA processing"/>
    <property type="evidence" value="ECO:0007669"/>
    <property type="project" value="UniProtKB-KW"/>
</dbReference>
<dbReference type="STRING" id="92696.A0A4R0RGN6"/>
<dbReference type="OrthoDB" id="2019504at2759"/>
<feature type="region of interest" description="Disordered" evidence="5">
    <location>
        <begin position="220"/>
        <end position="253"/>
    </location>
</feature>
<feature type="compositionally biased region" description="Acidic residues" evidence="5">
    <location>
        <begin position="310"/>
        <end position="322"/>
    </location>
</feature>
<dbReference type="Pfam" id="PF05997">
    <property type="entry name" value="Nop52"/>
    <property type="match status" value="1"/>
</dbReference>
<sequence length="332" mass="37420">MADDKALPFGKHLASTDKKTRDKAVKSLASFLAESTDAIPKSDMAKLWKGIFYCFWMSDKPLVQQALATDLAEIILNIPSAQGALDFLRGFWETIVREWKGIDQLRIDKYYLLIRRFVNASFRLLAKNEWNEDLVTEYNSILSERSGPLCPTDIRIPSSLTYHLADIYVEELNKAAFISPFPLPAPVTTIILPFLDVAAHTPTKTTHLRIQSALIEPLVEALSTPPPPPTEDDEDDEPARKRQKRDTTDSGEYAELLANACSVDPRKEGVLSRPTLKKLVLQRIFDIASQETTRDSNRRKMYAVWKAYADDEDEDEDGDGEQPPDGSETVFS</sequence>
<dbReference type="AlphaFoldDB" id="A0A4R0RGN6"/>
<evidence type="ECO:0000256" key="1">
    <source>
        <dbReference type="ARBA" id="ARBA00004123"/>
    </source>
</evidence>
<comment type="caution">
    <text evidence="6">The sequence shown here is derived from an EMBL/GenBank/DDBJ whole genome shotgun (WGS) entry which is preliminary data.</text>
</comment>
<dbReference type="PANTHER" id="PTHR13026:SF0">
    <property type="entry name" value="RIBOSOMAL RNA PROCESSING 1B"/>
    <property type="match status" value="1"/>
</dbReference>
<evidence type="ECO:0000313" key="6">
    <source>
        <dbReference type="EMBL" id="TCD62858.1"/>
    </source>
</evidence>